<dbReference type="AlphaFoldDB" id="A0A7C8ZR66"/>
<dbReference type="PANTHER" id="PTHR36393">
    <property type="entry name" value="SULFATE ADENYLYLTRANSFERASE SUBUNIT"/>
    <property type="match status" value="1"/>
</dbReference>
<evidence type="ECO:0000313" key="2">
    <source>
        <dbReference type="EMBL" id="MBA4648697.1"/>
    </source>
</evidence>
<sequence>MAQVLNLSLPHKPPLSLLSPATSNNSSHPRNFDALAAQLRYKSRFSCLFNNNRKQEQAKKALESALGGNKEKFEKWNQEIKKREEVGGGGGAGGGGWFGWGGRFGWSHGDNFWQEAQQTILTLLGIVLLYLVVAKGDLLLAVIFNPLLSALRAPRDAFTCTMSRLTRKFYPASDAKLADAPMEPASSGAKSRVMKKWGSD</sequence>
<reference evidence="2" key="2">
    <citation type="submission" date="2020-07" db="EMBL/GenBank/DDBJ databases">
        <authorList>
            <person name="Vera ALvarez R."/>
            <person name="Arias-Moreno D.M."/>
            <person name="Jimenez-Jacinto V."/>
            <person name="Jimenez-Bremont J.F."/>
            <person name="Swaminathan K."/>
            <person name="Moose S.P."/>
            <person name="Guerrero-Gonzalez M.L."/>
            <person name="Marino-Ramirez L."/>
            <person name="Landsman D."/>
            <person name="Rodriguez-Kessler M."/>
            <person name="Delgado-Sanchez P."/>
        </authorList>
    </citation>
    <scope>NUCLEOTIDE SEQUENCE</scope>
    <source>
        <tissue evidence="2">Cladode</tissue>
    </source>
</reference>
<proteinExistence type="predicted"/>
<feature type="region of interest" description="Disordered" evidence="1">
    <location>
        <begin position="179"/>
        <end position="200"/>
    </location>
</feature>
<reference evidence="2" key="1">
    <citation type="journal article" date="2013" name="J. Plant Res.">
        <title>Effect of fungi and light on seed germination of three Opuntia species from semiarid lands of central Mexico.</title>
        <authorList>
            <person name="Delgado-Sanchez P."/>
            <person name="Jimenez-Bremont J.F."/>
            <person name="Guerrero-Gonzalez Mde L."/>
            <person name="Flores J."/>
        </authorList>
    </citation>
    <scope>NUCLEOTIDE SEQUENCE</scope>
    <source>
        <tissue evidence="2">Cladode</tissue>
    </source>
</reference>
<dbReference type="EMBL" id="GISG01156636">
    <property type="protein sequence ID" value="MBA4648697.1"/>
    <property type="molecule type" value="Transcribed_RNA"/>
</dbReference>
<name>A0A7C8ZR66_OPUST</name>
<dbReference type="PANTHER" id="PTHR36393:SF1">
    <property type="entry name" value="SULFATE ADENYLYLTRANSFERASE SUBUNIT"/>
    <property type="match status" value="1"/>
</dbReference>
<organism evidence="2">
    <name type="scientific">Opuntia streptacantha</name>
    <name type="common">Prickly pear cactus</name>
    <name type="synonym">Opuntia cardona</name>
    <dbReference type="NCBI Taxonomy" id="393608"/>
    <lineage>
        <taxon>Eukaryota</taxon>
        <taxon>Viridiplantae</taxon>
        <taxon>Streptophyta</taxon>
        <taxon>Embryophyta</taxon>
        <taxon>Tracheophyta</taxon>
        <taxon>Spermatophyta</taxon>
        <taxon>Magnoliopsida</taxon>
        <taxon>eudicotyledons</taxon>
        <taxon>Gunneridae</taxon>
        <taxon>Pentapetalae</taxon>
        <taxon>Caryophyllales</taxon>
        <taxon>Cactineae</taxon>
        <taxon>Cactaceae</taxon>
        <taxon>Opuntioideae</taxon>
        <taxon>Opuntia</taxon>
    </lineage>
</organism>
<accession>A0A7C8ZR66</accession>
<evidence type="ECO:0000256" key="1">
    <source>
        <dbReference type="SAM" id="MobiDB-lite"/>
    </source>
</evidence>
<protein>
    <submittedName>
        <fullName evidence="2">Uncharacterized protein</fullName>
    </submittedName>
</protein>